<feature type="domain" description="Doubled CXXCH motif" evidence="7">
    <location>
        <begin position="500"/>
        <end position="532"/>
    </location>
</feature>
<keyword evidence="2" id="KW-0349">Heme</keyword>
<dbReference type="SUPFAM" id="SSF101898">
    <property type="entry name" value="NHL repeat"/>
    <property type="match status" value="1"/>
</dbReference>
<evidence type="ECO:0000256" key="2">
    <source>
        <dbReference type="ARBA" id="ARBA00022617"/>
    </source>
</evidence>
<dbReference type="SUPFAM" id="SSF48695">
    <property type="entry name" value="Multiheme cytochromes"/>
    <property type="match status" value="2"/>
</dbReference>
<evidence type="ECO:0000259" key="7">
    <source>
        <dbReference type="Pfam" id="PF09699"/>
    </source>
</evidence>
<dbReference type="InterPro" id="IPR050952">
    <property type="entry name" value="TRIM-NHL_E3_ligases"/>
</dbReference>
<organism evidence="8">
    <name type="scientific">hydrothermal vent metagenome</name>
    <dbReference type="NCBI Taxonomy" id="652676"/>
    <lineage>
        <taxon>unclassified sequences</taxon>
        <taxon>metagenomes</taxon>
        <taxon>ecological metagenomes</taxon>
    </lineage>
</organism>
<evidence type="ECO:0000256" key="3">
    <source>
        <dbReference type="ARBA" id="ARBA00022723"/>
    </source>
</evidence>
<dbReference type="Gene3D" id="2.120.10.30">
    <property type="entry name" value="TolB, C-terminal domain"/>
    <property type="match status" value="2"/>
</dbReference>
<sequence length="799" mass="90227">LPINIYAGLLAEKTMQFESDIDQPSDIAVDNHGRAYVLDGVNNRVVVYHPRGKKDFIFDGDKNSLKQPMGITIADEQVYIADSGLHRIAVFNLQGKFLKSLALTGEFPPEPVALAVTEGVVTWSDRRNHRVCRTAVDTGKTLICWGKRGESKGDFQFPFQLKFDRDDYLHVVDVLNGRVQVFNHQGRHFSQIGRFGLEAGELYRPNGLALYNDDYLLVSDAYRGTVSVFQNNRSIGLLLDTEKKPLRFSAPTGLTIWQDHLYVVDALNNRVEVFRLHKYETDPLSVINNIRADLSQKNCAICHLAWAPDYSTGEGEQDGVPPVATERMCYSCHHGAVLDSRQAIGRGEQHPDIHHQRKEVKNKKPASAKKEKIPKAFPLLESLTTLRGKKRQLSCGTCHTPHTKNIDKADTLYSQHKNPWLRVLNNDGDLCQQCHESKLDDVRNTQKPINGTNHPVGIYLKTPPENQTKNYATSEKLHKGLPESLSSNGATLGRDQQMICQSCHQIHGAINKALTPLNIDDGQLCAECHDRQHAKDEKEAKKKGIHPVNIELEEALKINGKEIKKITCLTCHSIHNGEKGTAILTLTDQDGKLCNNCHKKYEAVVNTDHDLRVTSKKYKNRFNHTPEQSGVCGTCHTMHRGNPDIPFLYAGEFQLYKGEEPAIERDRLCLDCHRKKGSAEKMIVKHFSHPAKDLILQSDPKALPLINAKNEIEKFGVIACITCHEPHRWEPEKNKTTNTIIEPEKALPKNQKGTVLNSFLRRKGAKGTFCINCHGLETQMKYKYYHDKLSRDKNIDYIK</sequence>
<accession>A0A3B1AZ86</accession>
<name>A0A3B1AZ86_9ZZZZ</name>
<dbReference type="InterPro" id="IPR011042">
    <property type="entry name" value="6-blade_b-propeller_TolB-like"/>
</dbReference>
<reference evidence="8" key="1">
    <citation type="submission" date="2018-06" db="EMBL/GenBank/DDBJ databases">
        <authorList>
            <person name="Zhirakovskaya E."/>
        </authorList>
    </citation>
    <scope>NUCLEOTIDE SEQUENCE</scope>
</reference>
<evidence type="ECO:0000256" key="4">
    <source>
        <dbReference type="ARBA" id="ARBA00022982"/>
    </source>
</evidence>
<dbReference type="PANTHER" id="PTHR24104:SF25">
    <property type="entry name" value="PROTEIN LIN-41"/>
    <property type="match status" value="1"/>
</dbReference>
<dbReference type="Gene3D" id="1.10.1130.10">
    <property type="entry name" value="Flavocytochrome C3, Chain A"/>
    <property type="match status" value="1"/>
</dbReference>
<evidence type="ECO:0000256" key="5">
    <source>
        <dbReference type="ARBA" id="ARBA00023004"/>
    </source>
</evidence>
<keyword evidence="3" id="KW-0479">Metal-binding</keyword>
<dbReference type="InterPro" id="IPR036280">
    <property type="entry name" value="Multihaem_cyt_sf"/>
</dbReference>
<dbReference type="CDD" id="cd05819">
    <property type="entry name" value="NHL"/>
    <property type="match status" value="1"/>
</dbReference>
<dbReference type="InterPro" id="IPR010177">
    <property type="entry name" value="Paired_CXXCH_1"/>
</dbReference>
<evidence type="ECO:0000256" key="6">
    <source>
        <dbReference type="SAM" id="MobiDB-lite"/>
    </source>
</evidence>
<keyword evidence="4" id="KW-0249">Electron transport</keyword>
<feature type="non-terminal residue" evidence="8">
    <location>
        <position position="1"/>
    </location>
</feature>
<dbReference type="InterPro" id="IPR038266">
    <property type="entry name" value="NapC/NirT_cytc_sf"/>
</dbReference>
<dbReference type="EMBL" id="UOFV01000512">
    <property type="protein sequence ID" value="VAX05054.1"/>
    <property type="molecule type" value="Genomic_DNA"/>
</dbReference>
<dbReference type="PANTHER" id="PTHR24104">
    <property type="entry name" value="E3 UBIQUITIN-PROTEIN LIGASE NHLRC1-RELATED"/>
    <property type="match status" value="1"/>
</dbReference>
<proteinExistence type="predicted"/>
<dbReference type="GO" id="GO:0008270">
    <property type="term" value="F:zinc ion binding"/>
    <property type="evidence" value="ECO:0007669"/>
    <property type="project" value="UniProtKB-KW"/>
</dbReference>
<gene>
    <name evidence="8" type="ORF">MNBD_GAMMA19-1263</name>
</gene>
<dbReference type="Pfam" id="PF09699">
    <property type="entry name" value="Paired_CXXCH_1"/>
    <property type="match status" value="1"/>
</dbReference>
<keyword evidence="5" id="KW-0408">Iron</keyword>
<evidence type="ECO:0000256" key="1">
    <source>
        <dbReference type="ARBA" id="ARBA00022448"/>
    </source>
</evidence>
<evidence type="ECO:0000313" key="8">
    <source>
        <dbReference type="EMBL" id="VAX05054.1"/>
    </source>
</evidence>
<dbReference type="Gene3D" id="1.10.3820.10">
    <property type="entry name" value="Di-heme elbow motif domain"/>
    <property type="match status" value="1"/>
</dbReference>
<feature type="region of interest" description="Disordered" evidence="6">
    <location>
        <begin position="443"/>
        <end position="464"/>
    </location>
</feature>
<protein>
    <recommendedName>
        <fullName evidence="7">Doubled CXXCH motif domain-containing protein</fullName>
    </recommendedName>
</protein>
<dbReference type="AlphaFoldDB" id="A0A3B1AZ86"/>
<keyword evidence="1" id="KW-0813">Transport</keyword>